<feature type="domain" description="DUF2169" evidence="2">
    <location>
        <begin position="46"/>
        <end position="310"/>
    </location>
</feature>
<accession>A0A3A1YXU6</accession>
<reference evidence="3 4" key="1">
    <citation type="submission" date="2017-08" db="EMBL/GenBank/DDBJ databases">
        <title>Pusillimonas indicus sp. nov., a member of the family Alcaligenaceae isolated from surface seawater.</title>
        <authorList>
            <person name="Li J."/>
        </authorList>
    </citation>
    <scope>NUCLEOTIDE SEQUENCE [LARGE SCALE GENOMIC DNA]</scope>
    <source>
        <strain evidence="3 4">L52-1-41</strain>
    </source>
</reference>
<dbReference type="EMBL" id="NQYH01000001">
    <property type="protein sequence ID" value="RIY42376.1"/>
    <property type="molecule type" value="Genomic_DNA"/>
</dbReference>
<proteinExistence type="predicted"/>
<dbReference type="InterPro" id="IPR051082">
    <property type="entry name" value="Pentapeptide-BTB/POZ_domain"/>
</dbReference>
<dbReference type="AlphaFoldDB" id="A0A3A1YXU6"/>
<protein>
    <recommendedName>
        <fullName evidence="2">DUF2169 domain-containing protein</fullName>
    </recommendedName>
</protein>
<dbReference type="Pfam" id="PF00805">
    <property type="entry name" value="Pentapeptide"/>
    <property type="match status" value="5"/>
</dbReference>
<dbReference type="PANTHER" id="PTHR14136">
    <property type="entry name" value="BTB_POZ DOMAIN-CONTAINING PROTEIN KCTD9"/>
    <property type="match status" value="1"/>
</dbReference>
<sequence>MPNKMPMHETLPGLKIIKPGRTELVHRVYSPGPDQYAMSFGVLVPFILQAPGAEQEIEFSSIWEHAAKVLQKDETLDEGWPKPKAEFLAAGCCYPPAGTMQQPVSARISIGALNKRLAVFGPRQLNATGGISAPALFDRMPITLANAFGGEGYDANPSGKGYSSKGGITELPNIELPDHLMLSANDKPPPAGFGPLPSAYPQRARYLGKQDEHWRNTRWPHLPIDTDARYFMAASQDQHLDGFWAGGETIEIQNMHPEHAILQGRLPRSRPRFFVHQSDPDSSAQFRELKVHVDTVWLLPEERLGVLTFRASIAVSDPDGRDINAFYAEFEDPGELPLPVDLYLNNCLKGMAPEVFKDIPDVTSPDFKASLESTSSDDLLQKVREQRDYFQSSLKKAGIREDQLLEMLEANPQTRQFAQAMTQRSKSLTGFFNEIEGLIKVIQEEESTEPETTTEKADPQPALKEALTPYPKPAPHAPTAPPQVNEAATLHDATAAARNRQLVVSAQANGYPCVNLDLTHANLAGLDLSGMDFSGSVLAGANLAGAKLQGACLNGVFATGTRFDAADLSGCQLVKASLGKSSFVGSTLRGANLDGSDCTEANFSGADLSSTSLQAATLSHAWLQGIRAERLIASGAQLDQANLDNAQLPAALLEGVNLSGASVQRINLQGALARKANFSQANLAGANLAQTDLSGSQASPGTSFQKAILDQATLEAAAWAGANLNEASMLNIKASKMDLSDCIVTHARLAKSDLRSACFDRSDLEQADLSASNLMQASFIHANLQAVNLDNSNLYNATFVDTKIAGARFNNANLDNTVLATP</sequence>
<dbReference type="Pfam" id="PF09937">
    <property type="entry name" value="DUF2169"/>
    <property type="match status" value="1"/>
</dbReference>
<evidence type="ECO:0000256" key="1">
    <source>
        <dbReference type="SAM" id="MobiDB-lite"/>
    </source>
</evidence>
<dbReference type="OrthoDB" id="237820at2"/>
<dbReference type="InterPro" id="IPR001646">
    <property type="entry name" value="5peptide_repeat"/>
</dbReference>
<evidence type="ECO:0000259" key="2">
    <source>
        <dbReference type="Pfam" id="PF09937"/>
    </source>
</evidence>
<comment type="caution">
    <text evidence="3">The sequence shown here is derived from an EMBL/GenBank/DDBJ whole genome shotgun (WGS) entry which is preliminary data.</text>
</comment>
<dbReference type="PANTHER" id="PTHR14136:SF17">
    <property type="entry name" value="BTB_POZ DOMAIN-CONTAINING PROTEIN KCTD9"/>
    <property type="match status" value="1"/>
</dbReference>
<dbReference type="InterPro" id="IPR018683">
    <property type="entry name" value="DUF2169"/>
</dbReference>
<evidence type="ECO:0000313" key="3">
    <source>
        <dbReference type="EMBL" id="RIY42376.1"/>
    </source>
</evidence>
<feature type="region of interest" description="Disordered" evidence="1">
    <location>
        <begin position="445"/>
        <end position="484"/>
    </location>
</feature>
<dbReference type="Proteomes" id="UP000266206">
    <property type="component" value="Unassembled WGS sequence"/>
</dbReference>
<feature type="compositionally biased region" description="Pro residues" evidence="1">
    <location>
        <begin position="470"/>
        <end position="481"/>
    </location>
</feature>
<name>A0A3A1YXU6_9BURK</name>
<dbReference type="SUPFAM" id="SSF141571">
    <property type="entry name" value="Pentapeptide repeat-like"/>
    <property type="match status" value="2"/>
</dbReference>
<dbReference type="Gene3D" id="2.160.20.80">
    <property type="entry name" value="E3 ubiquitin-protein ligase SopA"/>
    <property type="match status" value="2"/>
</dbReference>
<gene>
    <name evidence="3" type="ORF">CJP73_02805</name>
</gene>
<organism evidence="3 4">
    <name type="scientific">Neopusillimonas maritima</name>
    <dbReference type="NCBI Taxonomy" id="2026239"/>
    <lineage>
        <taxon>Bacteria</taxon>
        <taxon>Pseudomonadati</taxon>
        <taxon>Pseudomonadota</taxon>
        <taxon>Betaproteobacteria</taxon>
        <taxon>Burkholderiales</taxon>
        <taxon>Alcaligenaceae</taxon>
        <taxon>Neopusillimonas</taxon>
    </lineage>
</organism>
<dbReference type="RefSeq" id="WP_119515432.1">
    <property type="nucleotide sequence ID" value="NZ_NQYH01000001.1"/>
</dbReference>
<evidence type="ECO:0000313" key="4">
    <source>
        <dbReference type="Proteomes" id="UP000266206"/>
    </source>
</evidence>